<name>A0A7R9PZ82_9ACAR</name>
<dbReference type="EMBL" id="OC858391">
    <property type="protein sequence ID" value="CAD7626402.1"/>
    <property type="molecule type" value="Genomic_DNA"/>
</dbReference>
<sequence>INQTIYGFTYKSTDQLPGNHNDYNACIYQSLSKTHNSYAKQRFGAFMYSAYGLSNSTFNTIEFHKMFCRKMSDEFKDTVSMTCEYTDGNRMNELFLLQKVIPNSGELEYFVITMRWAYDGLKDIADTRVWNSLRVSTIIYKPEDKTTSIIAVFRHNKRLLSYVLTTNATHEDRRALYYKDYSKGKPLEPKKHISNTLTFTDNELIDWSSVVRCLINYMTYSVISSYTEGVCEVNRKYNSHQSVFNIGPYIVYQTGRHFYYKHRKESGFIFDANVTQLLGTYFDTRHRVTGYSHKVSDRTIYWDVIIHGVSHAAYRELGYYIYGLFGYNDSNYHFMDTLTPIVDSNKYPHLWFQLDQTLGRDMNGLGGVSGNDTRFMPALTLFRQKLFIHRRHSIMVTILFSIVGTDSQGWTCMFIGLYVEENQYSPRLVANCAKCADNNTIYYYKLIYKKNMKNIYERYFEFHKKSTIGFINQSVDISVAQVIGRRLEQFVGH</sequence>
<dbReference type="Proteomes" id="UP000759131">
    <property type="component" value="Unassembled WGS sequence"/>
</dbReference>
<protein>
    <submittedName>
        <fullName evidence="1">Uncharacterized protein</fullName>
    </submittedName>
</protein>
<accession>A0A7R9PZ82</accession>
<keyword evidence="2" id="KW-1185">Reference proteome</keyword>
<gene>
    <name evidence="1" type="ORF">OSB1V03_LOCUS6835</name>
</gene>
<proteinExistence type="predicted"/>
<feature type="non-terminal residue" evidence="1">
    <location>
        <position position="493"/>
    </location>
</feature>
<reference evidence="1" key="1">
    <citation type="submission" date="2020-11" db="EMBL/GenBank/DDBJ databases">
        <authorList>
            <person name="Tran Van P."/>
        </authorList>
    </citation>
    <scope>NUCLEOTIDE SEQUENCE</scope>
</reference>
<dbReference type="AlphaFoldDB" id="A0A7R9PZ82"/>
<evidence type="ECO:0000313" key="2">
    <source>
        <dbReference type="Proteomes" id="UP000759131"/>
    </source>
</evidence>
<organism evidence="1">
    <name type="scientific">Medioppia subpectinata</name>
    <dbReference type="NCBI Taxonomy" id="1979941"/>
    <lineage>
        <taxon>Eukaryota</taxon>
        <taxon>Metazoa</taxon>
        <taxon>Ecdysozoa</taxon>
        <taxon>Arthropoda</taxon>
        <taxon>Chelicerata</taxon>
        <taxon>Arachnida</taxon>
        <taxon>Acari</taxon>
        <taxon>Acariformes</taxon>
        <taxon>Sarcoptiformes</taxon>
        <taxon>Oribatida</taxon>
        <taxon>Brachypylina</taxon>
        <taxon>Oppioidea</taxon>
        <taxon>Oppiidae</taxon>
        <taxon>Medioppia</taxon>
    </lineage>
</organism>
<dbReference type="EMBL" id="CAJPIZ010003816">
    <property type="protein sequence ID" value="CAG2106832.1"/>
    <property type="molecule type" value="Genomic_DNA"/>
</dbReference>
<evidence type="ECO:0000313" key="1">
    <source>
        <dbReference type="EMBL" id="CAD7626402.1"/>
    </source>
</evidence>